<evidence type="ECO:0000256" key="2">
    <source>
        <dbReference type="ARBA" id="ARBA00022723"/>
    </source>
</evidence>
<feature type="region of interest" description="Disordered" evidence="7">
    <location>
        <begin position="1"/>
        <end position="20"/>
    </location>
</feature>
<dbReference type="Pfam" id="PF09733">
    <property type="entry name" value="VEFS-Box"/>
    <property type="match status" value="1"/>
</dbReference>
<keyword evidence="3" id="KW-0863">Zinc-finger</keyword>
<evidence type="ECO:0000259" key="8">
    <source>
        <dbReference type="Pfam" id="PF09733"/>
    </source>
</evidence>
<evidence type="ECO:0000256" key="5">
    <source>
        <dbReference type="ARBA" id="ARBA00023015"/>
    </source>
</evidence>
<accession>A0A914PFA3</accession>
<evidence type="ECO:0000256" key="3">
    <source>
        <dbReference type="ARBA" id="ARBA00022771"/>
    </source>
</evidence>
<keyword evidence="2" id="KW-0479">Metal-binding</keyword>
<organism evidence="9 10">
    <name type="scientific">Panagrolaimus davidi</name>
    <dbReference type="NCBI Taxonomy" id="227884"/>
    <lineage>
        <taxon>Eukaryota</taxon>
        <taxon>Metazoa</taxon>
        <taxon>Ecdysozoa</taxon>
        <taxon>Nematoda</taxon>
        <taxon>Chromadorea</taxon>
        <taxon>Rhabditida</taxon>
        <taxon>Tylenchina</taxon>
        <taxon>Panagrolaimomorpha</taxon>
        <taxon>Panagrolaimoidea</taxon>
        <taxon>Panagrolaimidae</taxon>
        <taxon>Panagrolaimus</taxon>
    </lineage>
</organism>
<evidence type="ECO:0000313" key="10">
    <source>
        <dbReference type="WBParaSite" id="PDA_v2.g1424.t1"/>
    </source>
</evidence>
<keyword evidence="4" id="KW-0862">Zinc</keyword>
<evidence type="ECO:0000256" key="4">
    <source>
        <dbReference type="ARBA" id="ARBA00022833"/>
    </source>
</evidence>
<name>A0A914PFA3_9BILA</name>
<dbReference type="AlphaFoldDB" id="A0A914PFA3"/>
<proteinExistence type="inferred from homology"/>
<evidence type="ECO:0000256" key="1">
    <source>
        <dbReference type="ARBA" id="ARBA00007416"/>
    </source>
</evidence>
<keyword evidence="9" id="KW-1185">Reference proteome</keyword>
<evidence type="ECO:0000256" key="6">
    <source>
        <dbReference type="ARBA" id="ARBA00023163"/>
    </source>
</evidence>
<sequence length="160" mass="19056">MKRKRNKQESGPSYKVPKRKSKKIEYGPSYKVPCTFSIVAAPVPGLYGHEISMKFINQTFHIRLNELIDVENDEKAFFFLWNTFTSERSNRRIGILAVYNTLLSFIHQKYDEIKKRNLKSVWNIFVLYFKTLKILTEEQFFTLVFYRGNFDGKWFGCKTQ</sequence>
<dbReference type="InterPro" id="IPR019135">
    <property type="entry name" value="Polycomb_protein_VEFS-Box"/>
</dbReference>
<dbReference type="Proteomes" id="UP000887578">
    <property type="component" value="Unplaced"/>
</dbReference>
<evidence type="ECO:0000256" key="7">
    <source>
        <dbReference type="SAM" id="MobiDB-lite"/>
    </source>
</evidence>
<reference evidence="10" key="1">
    <citation type="submission" date="2022-11" db="UniProtKB">
        <authorList>
            <consortium name="WormBaseParasite"/>
        </authorList>
    </citation>
    <scope>IDENTIFICATION</scope>
</reference>
<feature type="domain" description="Polycomb protein VEFS-Box" evidence="8">
    <location>
        <begin position="60"/>
        <end position="135"/>
    </location>
</feature>
<evidence type="ECO:0000313" key="9">
    <source>
        <dbReference type="Proteomes" id="UP000887578"/>
    </source>
</evidence>
<dbReference type="GO" id="GO:0008270">
    <property type="term" value="F:zinc ion binding"/>
    <property type="evidence" value="ECO:0007669"/>
    <property type="project" value="UniProtKB-KW"/>
</dbReference>
<keyword evidence="6" id="KW-0804">Transcription</keyword>
<dbReference type="WBParaSite" id="PDA_v2.g1424.t1">
    <property type="protein sequence ID" value="PDA_v2.g1424.t1"/>
    <property type="gene ID" value="PDA_v2.g1424"/>
</dbReference>
<protein>
    <submittedName>
        <fullName evidence="10">Polycomb protein VEFS-Box domain-containing protein</fullName>
    </submittedName>
</protein>
<comment type="similarity">
    <text evidence="1">Belongs to the VEFS (VRN2-EMF2-FIS2-SU(Z)12) family.</text>
</comment>
<keyword evidence="5" id="KW-0805">Transcription regulation</keyword>